<dbReference type="RefSeq" id="WP_378098791.1">
    <property type="nucleotide sequence ID" value="NZ_JBHSEP010000013.1"/>
</dbReference>
<dbReference type="EMBL" id="JBHSEP010000013">
    <property type="protein sequence ID" value="MFC4600041.1"/>
    <property type="molecule type" value="Genomic_DNA"/>
</dbReference>
<gene>
    <name evidence="1" type="ORF">ACFO3S_17480</name>
</gene>
<keyword evidence="2" id="KW-1185">Reference proteome</keyword>
<evidence type="ECO:0000313" key="1">
    <source>
        <dbReference type="EMBL" id="MFC4600041.1"/>
    </source>
</evidence>
<comment type="caution">
    <text evidence="1">The sequence shown here is derived from an EMBL/GenBank/DDBJ whole genome shotgun (WGS) entry which is preliminary data.</text>
</comment>
<sequence>MSGSGKKRVAAIVTEYRHNSHAEVIVGRLLGRLNYRPRIEIVSLYTDQVPAGDMSREEAARLGIPICATIREAIRASHCPEPIDGVVVIGEHGRYPMNEKEQTMYPRRRFLEETLAALDEQGRAVPIFSDKHLAYDYDDALWMYGQLKARGIPFMGGSSIPHCDYVPNFEPRRLQSLREAVVISSGGLEGYGFHALEVLQSLTERRAGGETGVRSVRLLRGTNGEAWAAMDRGEWPENLMLQALRAIPGVPETHPRELEPAPALFVIEYRDGVRGYIVQFQRLVEQWSFAFRDGDDRVTAALCDSDLDRPFAHFERFSRMIEAFLVSGQEPFPSERTLLTTGMICAAMDSLHAGKKIDTPKLHIVYDSR</sequence>
<protein>
    <submittedName>
        <fullName evidence="1">Uncharacterized protein</fullName>
    </submittedName>
</protein>
<reference evidence="2" key="1">
    <citation type="journal article" date="2019" name="Int. J. Syst. Evol. Microbiol.">
        <title>The Global Catalogue of Microorganisms (GCM) 10K type strain sequencing project: providing services to taxonomists for standard genome sequencing and annotation.</title>
        <authorList>
            <consortium name="The Broad Institute Genomics Platform"/>
            <consortium name="The Broad Institute Genome Sequencing Center for Infectious Disease"/>
            <person name="Wu L."/>
            <person name="Ma J."/>
        </authorList>
    </citation>
    <scope>NUCLEOTIDE SEQUENCE [LARGE SCALE GENOMIC DNA]</scope>
    <source>
        <strain evidence="2">CCUG 49571</strain>
    </source>
</reference>
<name>A0ABV9FDR8_9BACL</name>
<dbReference type="Proteomes" id="UP001596028">
    <property type="component" value="Unassembled WGS sequence"/>
</dbReference>
<organism evidence="1 2">
    <name type="scientific">Cohnella hongkongensis</name>
    <dbReference type="NCBI Taxonomy" id="178337"/>
    <lineage>
        <taxon>Bacteria</taxon>
        <taxon>Bacillati</taxon>
        <taxon>Bacillota</taxon>
        <taxon>Bacilli</taxon>
        <taxon>Bacillales</taxon>
        <taxon>Paenibacillaceae</taxon>
        <taxon>Cohnella</taxon>
    </lineage>
</organism>
<proteinExistence type="predicted"/>
<accession>A0ABV9FDR8</accession>
<evidence type="ECO:0000313" key="2">
    <source>
        <dbReference type="Proteomes" id="UP001596028"/>
    </source>
</evidence>